<protein>
    <submittedName>
        <fullName evidence="1">Uncharacterized protein</fullName>
    </submittedName>
</protein>
<reference evidence="1" key="1">
    <citation type="submission" date="2021-02" db="EMBL/GenBank/DDBJ databases">
        <authorList>
            <consortium name="DOE Joint Genome Institute"/>
            <person name="Ahrendt S."/>
            <person name="Looney B.P."/>
            <person name="Miyauchi S."/>
            <person name="Morin E."/>
            <person name="Drula E."/>
            <person name="Courty P.E."/>
            <person name="Chicoki N."/>
            <person name="Fauchery L."/>
            <person name="Kohler A."/>
            <person name="Kuo A."/>
            <person name="Labutti K."/>
            <person name="Pangilinan J."/>
            <person name="Lipzen A."/>
            <person name="Riley R."/>
            <person name="Andreopoulos W."/>
            <person name="He G."/>
            <person name="Johnson J."/>
            <person name="Barry K.W."/>
            <person name="Grigoriev I.V."/>
            <person name="Nagy L."/>
            <person name="Hibbett D."/>
            <person name="Henrissat B."/>
            <person name="Matheny P.B."/>
            <person name="Labbe J."/>
            <person name="Martin F."/>
        </authorList>
    </citation>
    <scope>NUCLEOTIDE SEQUENCE</scope>
    <source>
        <strain evidence="1">FP105234-sp</strain>
    </source>
</reference>
<keyword evidence="2" id="KW-1185">Reference proteome</keyword>
<dbReference type="Proteomes" id="UP000814033">
    <property type="component" value="Unassembled WGS sequence"/>
</dbReference>
<name>A0ACB8S502_9AGAM</name>
<evidence type="ECO:0000313" key="2">
    <source>
        <dbReference type="Proteomes" id="UP000814033"/>
    </source>
</evidence>
<dbReference type="EMBL" id="MU275852">
    <property type="protein sequence ID" value="KAI0051440.1"/>
    <property type="molecule type" value="Genomic_DNA"/>
</dbReference>
<organism evidence="1 2">
    <name type="scientific">Auriscalpium vulgare</name>
    <dbReference type="NCBI Taxonomy" id="40419"/>
    <lineage>
        <taxon>Eukaryota</taxon>
        <taxon>Fungi</taxon>
        <taxon>Dikarya</taxon>
        <taxon>Basidiomycota</taxon>
        <taxon>Agaricomycotina</taxon>
        <taxon>Agaricomycetes</taxon>
        <taxon>Russulales</taxon>
        <taxon>Auriscalpiaceae</taxon>
        <taxon>Auriscalpium</taxon>
    </lineage>
</organism>
<gene>
    <name evidence="1" type="ORF">FA95DRAFT_1554524</name>
</gene>
<accession>A0ACB8S502</accession>
<comment type="caution">
    <text evidence="1">The sequence shown here is derived from an EMBL/GenBank/DDBJ whole genome shotgun (WGS) entry which is preliminary data.</text>
</comment>
<evidence type="ECO:0000313" key="1">
    <source>
        <dbReference type="EMBL" id="KAI0051440.1"/>
    </source>
</evidence>
<reference evidence="1" key="2">
    <citation type="journal article" date="2022" name="New Phytol.">
        <title>Evolutionary transition to the ectomycorrhizal habit in the genomes of a hyperdiverse lineage of mushroom-forming fungi.</title>
        <authorList>
            <person name="Looney B."/>
            <person name="Miyauchi S."/>
            <person name="Morin E."/>
            <person name="Drula E."/>
            <person name="Courty P.E."/>
            <person name="Kohler A."/>
            <person name="Kuo A."/>
            <person name="LaButti K."/>
            <person name="Pangilinan J."/>
            <person name="Lipzen A."/>
            <person name="Riley R."/>
            <person name="Andreopoulos W."/>
            <person name="He G."/>
            <person name="Johnson J."/>
            <person name="Nolan M."/>
            <person name="Tritt A."/>
            <person name="Barry K.W."/>
            <person name="Grigoriev I.V."/>
            <person name="Nagy L.G."/>
            <person name="Hibbett D."/>
            <person name="Henrissat B."/>
            <person name="Matheny P.B."/>
            <person name="Labbe J."/>
            <person name="Martin F.M."/>
        </authorList>
    </citation>
    <scope>NUCLEOTIDE SEQUENCE</scope>
    <source>
        <strain evidence="1">FP105234-sp</strain>
    </source>
</reference>
<proteinExistence type="predicted"/>
<sequence length="498" mass="55809">MSLQHDGARASDVLDLGPSTLPTPKDATLVLPNEVLMHIFYFLFRPHPVARVCRRWREIALACTMDINLDRDPQRGADFWQERMSRAKAASLFITYMSPHRKSLTAVEKDLIVEHLPRIRWLELSLSHGDEDLLPNLTQRAPLLERLLIESLNDEWPAGLFGDHAPRLQELGLRSIFSVPWASPIFRGLVSLTIESSDDGRKPEQCDAFLDALAGMQFLEHLFLEEAFRMSHPTNSHDTHARVVLPRLAVLAVTGVSPTHCMHTLTHLSIPPTAQFRLSASALTWAPTRPPFAPLVPALSHHLANWAQAAARPTLVSFKSVSGELYCVVNRAAHASDDQDDLALDFTCKPAFGDMPDIARLAWDAISWDAVEQLVLADFSRDMAWLDAPWWGILKTMRCVRTICARGATVEALLQFLTAEDVCLAQGRRDTFLPALEDLTFEAEDQAAAWGSLAPEMKDAFRAWVDDRRELGRPLKRLCVKDCPQGPRVTSDGRFELV</sequence>